<evidence type="ECO:0000256" key="4">
    <source>
        <dbReference type="PROSITE-ProRule" id="PRU00091"/>
    </source>
</evidence>
<dbReference type="GO" id="GO:0006886">
    <property type="term" value="P:intracellular protein transport"/>
    <property type="evidence" value="ECO:0007669"/>
    <property type="project" value="InterPro"/>
</dbReference>
<dbReference type="GO" id="GO:0031267">
    <property type="term" value="F:small GTPase binding"/>
    <property type="evidence" value="ECO:0007669"/>
    <property type="project" value="InterPro"/>
</dbReference>
<feature type="domain" description="FYVE-type" evidence="8">
    <location>
        <begin position="61"/>
        <end position="125"/>
    </location>
</feature>
<dbReference type="PANTHER" id="PTHR45716:SF2">
    <property type="entry name" value="BITESIZE, ISOFORM I"/>
    <property type="match status" value="1"/>
</dbReference>
<dbReference type="InterPro" id="IPR041282">
    <property type="entry name" value="FYVE_2"/>
</dbReference>
<dbReference type="PROSITE" id="PS50916">
    <property type="entry name" value="RABBD"/>
    <property type="match status" value="1"/>
</dbReference>
<dbReference type="SMART" id="SM00239">
    <property type="entry name" value="C2"/>
    <property type="match status" value="1"/>
</dbReference>
<keyword evidence="2 4" id="KW-0863">Zinc-finger</keyword>
<evidence type="ECO:0000256" key="1">
    <source>
        <dbReference type="ARBA" id="ARBA00022723"/>
    </source>
</evidence>
<feature type="coiled-coil region" evidence="5">
    <location>
        <begin position="25"/>
        <end position="52"/>
    </location>
</feature>
<dbReference type="AlphaFoldDB" id="A0A813QL64"/>
<evidence type="ECO:0000259" key="7">
    <source>
        <dbReference type="PROSITE" id="PS50004"/>
    </source>
</evidence>
<dbReference type="PANTHER" id="PTHR45716">
    <property type="entry name" value="BITESIZE, ISOFORM I"/>
    <property type="match status" value="1"/>
</dbReference>
<keyword evidence="11" id="KW-1185">Reference proteome</keyword>
<gene>
    <name evidence="10" type="ORF">OXX778_LOCUS4888</name>
</gene>
<organism evidence="10 11">
    <name type="scientific">Brachionus calyciflorus</name>
    <dbReference type="NCBI Taxonomy" id="104777"/>
    <lineage>
        <taxon>Eukaryota</taxon>
        <taxon>Metazoa</taxon>
        <taxon>Spiralia</taxon>
        <taxon>Gnathifera</taxon>
        <taxon>Rotifera</taxon>
        <taxon>Eurotatoria</taxon>
        <taxon>Monogononta</taxon>
        <taxon>Pseudotrocha</taxon>
        <taxon>Ploima</taxon>
        <taxon>Brachionidae</taxon>
        <taxon>Brachionus</taxon>
    </lineage>
</organism>
<feature type="compositionally biased region" description="Polar residues" evidence="6">
    <location>
        <begin position="174"/>
        <end position="188"/>
    </location>
</feature>
<keyword evidence="1" id="KW-0479">Metal-binding</keyword>
<dbReference type="InterPro" id="IPR000008">
    <property type="entry name" value="C2_dom"/>
</dbReference>
<proteinExistence type="predicted"/>
<dbReference type="GO" id="GO:0042043">
    <property type="term" value="F:neurexin family protein binding"/>
    <property type="evidence" value="ECO:0007669"/>
    <property type="project" value="TreeGrafter"/>
</dbReference>
<dbReference type="Pfam" id="PF02318">
    <property type="entry name" value="FYVE_2"/>
    <property type="match status" value="1"/>
</dbReference>
<dbReference type="InterPro" id="IPR013083">
    <property type="entry name" value="Znf_RING/FYVE/PHD"/>
</dbReference>
<evidence type="ECO:0000256" key="5">
    <source>
        <dbReference type="SAM" id="Coils"/>
    </source>
</evidence>
<dbReference type="GO" id="GO:0008270">
    <property type="term" value="F:zinc ion binding"/>
    <property type="evidence" value="ECO:0007669"/>
    <property type="project" value="UniProtKB-KW"/>
</dbReference>
<evidence type="ECO:0000256" key="3">
    <source>
        <dbReference type="ARBA" id="ARBA00022833"/>
    </source>
</evidence>
<keyword evidence="5" id="KW-0175">Coiled coil</keyword>
<dbReference type="InterPro" id="IPR035892">
    <property type="entry name" value="C2_domain_sf"/>
</dbReference>
<dbReference type="SUPFAM" id="SSF57903">
    <property type="entry name" value="FYVE/PHD zinc finger"/>
    <property type="match status" value="1"/>
</dbReference>
<dbReference type="CDD" id="cd15747">
    <property type="entry name" value="FYVE_Slp3_4_5"/>
    <property type="match status" value="1"/>
</dbReference>
<dbReference type="OrthoDB" id="10072397at2759"/>
<dbReference type="InterPro" id="IPR010911">
    <property type="entry name" value="Rab_BD"/>
</dbReference>
<evidence type="ECO:0000259" key="8">
    <source>
        <dbReference type="PROSITE" id="PS50178"/>
    </source>
</evidence>
<dbReference type="EMBL" id="CAJNOC010000507">
    <property type="protein sequence ID" value="CAF0769806.1"/>
    <property type="molecule type" value="Genomic_DNA"/>
</dbReference>
<dbReference type="Gene3D" id="3.30.40.10">
    <property type="entry name" value="Zinc/RING finger domain, C3HC4 (zinc finger)"/>
    <property type="match status" value="1"/>
</dbReference>
<dbReference type="GO" id="GO:0005886">
    <property type="term" value="C:plasma membrane"/>
    <property type="evidence" value="ECO:0007669"/>
    <property type="project" value="TreeGrafter"/>
</dbReference>
<dbReference type="InterPro" id="IPR017455">
    <property type="entry name" value="Znf_FYVE-rel"/>
</dbReference>
<dbReference type="Pfam" id="PF00168">
    <property type="entry name" value="C2"/>
    <property type="match status" value="1"/>
</dbReference>
<name>A0A813QL64_9BILA</name>
<accession>A0A813QL64</accession>
<dbReference type="InterPro" id="IPR011011">
    <property type="entry name" value="Znf_FYVE_PHD"/>
</dbReference>
<dbReference type="GO" id="GO:0070382">
    <property type="term" value="C:exocytic vesicle"/>
    <property type="evidence" value="ECO:0007669"/>
    <property type="project" value="TreeGrafter"/>
</dbReference>
<dbReference type="PROSITE" id="PS50004">
    <property type="entry name" value="C2"/>
    <property type="match status" value="1"/>
</dbReference>
<feature type="domain" description="C2" evidence="7">
    <location>
        <begin position="560"/>
        <end position="687"/>
    </location>
</feature>
<feature type="region of interest" description="Disordered" evidence="6">
    <location>
        <begin position="168"/>
        <end position="188"/>
    </location>
</feature>
<dbReference type="Proteomes" id="UP000663879">
    <property type="component" value="Unassembled WGS sequence"/>
</dbReference>
<sequence>MNDDACLPDLSFLSDAEKSKIIEVLNRDEQLRRKQTEKYLKLKQEIDLIESKSIDIPTDHIQTANVCVRCRQTFGYFFNTGEFCHQCGFKVCQKCQVNQVENGFLFKNNSNKAVCLCILCHKYNQYLVQTGDWIYSSDLHPKNSYYNSNIINNYDDVSNKENFDNNKRIPFSKSPVQKQSSLSSNGTIKSPLSGSQLITLSLLPNKKNEIIEEIESVSFKKSTLSKRYSTIKKAKSQSLLNDKIQRINNNNEIQDWPQRKCSDSSQSTSIASSANLQTPKLATPDISLTPSNYSLSNTYKNMNIESNLEKASNKVKALSNIFNFSNNNNNNNNLHEDATDDTKTLINNSDKSVPIINGDDFGSVTSSELDTTSIFASDTLGNLTKRENPSPRIVQENITSSKDNLKNPINDQNVNKGLNIFNKNLNRDKSHSSLAAFRNEPDLEMNQMDQMFENFRENTMTKKDTKLAYKRDPSIPNVVSSVNSSPISKNSSIVSMHREMPVDLEEEYLKLQTETDNNHKKVLPKNVRSFKKPKNPFHFERAASIKSISEHFSHDPGIKIGGKISIRLFYEKKSSNLSVNIFQCENLSRVKKEFPNSYVKVYLKHRDKDNEKDKNSKRKTPVIRNNCNPFYDETFRYTISSSELSSHLLQISVWHKDTFGRNKFLGEITIQLKDDLLLNDSSSRIWYDLKENANV</sequence>
<feature type="compositionally biased region" description="Low complexity" evidence="6">
    <location>
        <begin position="263"/>
        <end position="273"/>
    </location>
</feature>
<dbReference type="GO" id="GO:0006887">
    <property type="term" value="P:exocytosis"/>
    <property type="evidence" value="ECO:0007669"/>
    <property type="project" value="TreeGrafter"/>
</dbReference>
<keyword evidence="3" id="KW-0862">Zinc</keyword>
<evidence type="ECO:0000259" key="9">
    <source>
        <dbReference type="PROSITE" id="PS50916"/>
    </source>
</evidence>
<dbReference type="SUPFAM" id="SSF49562">
    <property type="entry name" value="C2 domain (Calcium/lipid-binding domain, CaLB)"/>
    <property type="match status" value="1"/>
</dbReference>
<evidence type="ECO:0000256" key="6">
    <source>
        <dbReference type="SAM" id="MobiDB-lite"/>
    </source>
</evidence>
<comment type="caution">
    <text evidence="10">The sequence shown here is derived from an EMBL/GenBank/DDBJ whole genome shotgun (WGS) entry which is preliminary data.</text>
</comment>
<reference evidence="10" key="1">
    <citation type="submission" date="2021-02" db="EMBL/GenBank/DDBJ databases">
        <authorList>
            <person name="Nowell W R."/>
        </authorList>
    </citation>
    <scope>NUCLEOTIDE SEQUENCE</scope>
    <source>
        <strain evidence="10">Ploen Becks lab</strain>
    </source>
</reference>
<evidence type="ECO:0000313" key="10">
    <source>
        <dbReference type="EMBL" id="CAF0769806.1"/>
    </source>
</evidence>
<evidence type="ECO:0000313" key="11">
    <source>
        <dbReference type="Proteomes" id="UP000663879"/>
    </source>
</evidence>
<evidence type="ECO:0000256" key="2">
    <source>
        <dbReference type="ARBA" id="ARBA00022771"/>
    </source>
</evidence>
<dbReference type="Gene3D" id="2.60.40.150">
    <property type="entry name" value="C2 domain"/>
    <property type="match status" value="1"/>
</dbReference>
<feature type="domain" description="RabBD" evidence="9">
    <location>
        <begin position="7"/>
        <end position="137"/>
    </location>
</feature>
<feature type="region of interest" description="Disordered" evidence="6">
    <location>
        <begin position="255"/>
        <end position="275"/>
    </location>
</feature>
<dbReference type="PROSITE" id="PS50178">
    <property type="entry name" value="ZF_FYVE"/>
    <property type="match status" value="1"/>
</dbReference>
<protein>
    <submittedName>
        <fullName evidence="10">Uncharacterized protein</fullName>
    </submittedName>
</protein>